<reference evidence="2" key="1">
    <citation type="submission" date="2021-09" db="EMBL/GenBank/DDBJ databases">
        <title>A high-quality genome of the endoparasitic fungus Hirsutella rhossiliensis with a comparison of Hirsutella genomes reveals transposable elements contributing to genome size variation.</title>
        <authorList>
            <person name="Lin R."/>
            <person name="Jiao Y."/>
            <person name="Sun X."/>
            <person name="Ling J."/>
            <person name="Xie B."/>
            <person name="Cheng X."/>
        </authorList>
    </citation>
    <scope>NUCLEOTIDE SEQUENCE</scope>
    <source>
        <strain evidence="2">HR02</strain>
    </source>
</reference>
<dbReference type="Proteomes" id="UP000824596">
    <property type="component" value="Unassembled WGS sequence"/>
</dbReference>
<dbReference type="AlphaFoldDB" id="A0A9P8SHX9"/>
<dbReference type="GeneID" id="68355845"/>
<accession>A0A9P8SHX9</accession>
<keyword evidence="3" id="KW-1185">Reference proteome</keyword>
<dbReference type="RefSeq" id="XP_044720127.1">
    <property type="nucleotide sequence ID" value="XM_044865187.1"/>
</dbReference>
<name>A0A9P8SHX9_9HYPO</name>
<evidence type="ECO:0000256" key="1">
    <source>
        <dbReference type="SAM" id="MobiDB-lite"/>
    </source>
</evidence>
<gene>
    <name evidence="2" type="ORF">HRG_06716</name>
</gene>
<feature type="compositionally biased region" description="Basic residues" evidence="1">
    <location>
        <begin position="148"/>
        <end position="161"/>
    </location>
</feature>
<proteinExistence type="predicted"/>
<feature type="region of interest" description="Disordered" evidence="1">
    <location>
        <begin position="128"/>
        <end position="161"/>
    </location>
</feature>
<organism evidence="2 3">
    <name type="scientific">Hirsutella rhossiliensis</name>
    <dbReference type="NCBI Taxonomy" id="111463"/>
    <lineage>
        <taxon>Eukaryota</taxon>
        <taxon>Fungi</taxon>
        <taxon>Dikarya</taxon>
        <taxon>Ascomycota</taxon>
        <taxon>Pezizomycotina</taxon>
        <taxon>Sordariomycetes</taxon>
        <taxon>Hypocreomycetidae</taxon>
        <taxon>Hypocreales</taxon>
        <taxon>Ophiocordycipitaceae</taxon>
        <taxon>Hirsutella</taxon>
    </lineage>
</organism>
<feature type="compositionally biased region" description="Low complexity" evidence="1">
    <location>
        <begin position="128"/>
        <end position="140"/>
    </location>
</feature>
<sequence length="182" mass="19981">MQWGLPCRHTIRDLIQADAAALIPLHLIDNHWRVYGVTPEQQQYIDADHEADPDVVSLAGVETVDARYPSTRGIYGILGAWEQEEHRANPELQIGDFIKSQAAATPVLLSQVITGAAGVTGIPNDDALTSTAGAAAPAPSQWQEPPPRHRHHDGFMHSRRHSLTRRLRISSWGSEGHGTIQN</sequence>
<evidence type="ECO:0000313" key="2">
    <source>
        <dbReference type="EMBL" id="KAH0962614.1"/>
    </source>
</evidence>
<comment type="caution">
    <text evidence="2">The sequence shown here is derived from an EMBL/GenBank/DDBJ whole genome shotgun (WGS) entry which is preliminary data.</text>
</comment>
<dbReference type="EMBL" id="JAIZPD010000006">
    <property type="protein sequence ID" value="KAH0962614.1"/>
    <property type="molecule type" value="Genomic_DNA"/>
</dbReference>
<evidence type="ECO:0000313" key="3">
    <source>
        <dbReference type="Proteomes" id="UP000824596"/>
    </source>
</evidence>
<protein>
    <submittedName>
        <fullName evidence="2">Uncharacterized protein</fullName>
    </submittedName>
</protein>